<protein>
    <recommendedName>
        <fullName evidence="12">Cation efflux protein transmembrane domain-containing protein</fullName>
    </recommendedName>
</protein>
<evidence type="ECO:0000256" key="11">
    <source>
        <dbReference type="SAM" id="Phobius"/>
    </source>
</evidence>
<feature type="transmembrane region" description="Helical" evidence="11">
    <location>
        <begin position="12"/>
        <end position="32"/>
    </location>
</feature>
<feature type="transmembrane region" description="Helical" evidence="11">
    <location>
        <begin position="178"/>
        <end position="195"/>
    </location>
</feature>
<dbReference type="OrthoDB" id="9805136at2"/>
<keyword evidence="8" id="KW-0770">Synapse</keyword>
<evidence type="ECO:0000256" key="4">
    <source>
        <dbReference type="ARBA" id="ARBA00022692"/>
    </source>
</evidence>
<dbReference type="RefSeq" id="WP_125567500.1">
    <property type="nucleotide sequence ID" value="NZ_AP019307.1"/>
</dbReference>
<keyword evidence="7 11" id="KW-1133">Transmembrane helix</keyword>
<comment type="similarity">
    <text evidence="3">Belongs to the TMEM163 family.</text>
</comment>
<evidence type="ECO:0000313" key="14">
    <source>
        <dbReference type="Proteomes" id="UP000271573"/>
    </source>
</evidence>
<dbReference type="GO" id="GO:0016020">
    <property type="term" value="C:membrane"/>
    <property type="evidence" value="ECO:0007669"/>
    <property type="project" value="InterPro"/>
</dbReference>
<keyword evidence="5" id="KW-0967">Endosome</keyword>
<dbReference type="Gene3D" id="1.20.1510.10">
    <property type="entry name" value="Cation efflux protein transmembrane domain"/>
    <property type="match status" value="1"/>
</dbReference>
<dbReference type="AlphaFoldDB" id="A0A3G9IT73"/>
<evidence type="ECO:0000256" key="1">
    <source>
        <dbReference type="ARBA" id="ARBA00004146"/>
    </source>
</evidence>
<evidence type="ECO:0000256" key="6">
    <source>
        <dbReference type="ARBA" id="ARBA00022833"/>
    </source>
</evidence>
<evidence type="ECO:0000256" key="9">
    <source>
        <dbReference type="ARBA" id="ARBA00023136"/>
    </source>
</evidence>
<feature type="transmembrane region" description="Helical" evidence="11">
    <location>
        <begin position="80"/>
        <end position="100"/>
    </location>
</feature>
<dbReference type="InterPro" id="IPR027469">
    <property type="entry name" value="Cation_efflux_TMD_sf"/>
</dbReference>
<name>A0A3G9IT73_9ACTN</name>
<keyword evidence="9 11" id="KW-0472">Membrane</keyword>
<accession>A0A3G9IT73</accession>
<evidence type="ECO:0000256" key="10">
    <source>
        <dbReference type="ARBA" id="ARBA00023329"/>
    </source>
</evidence>
<keyword evidence="10" id="KW-0968">Cytoplasmic vesicle</keyword>
<gene>
    <name evidence="13" type="ORF">Back2_11080</name>
</gene>
<dbReference type="SUPFAM" id="SSF161111">
    <property type="entry name" value="Cation efflux protein transmembrane domain-like"/>
    <property type="match status" value="1"/>
</dbReference>
<sequence>MTQSAVKQALNLSYAAIAWTLVSGVVGVVVGVSAASTALVGTSADVLADMAASIVLVWRFRAEINGHPIGVKAEHIAERVAAAALCLVAVGIAVAASLSLASGEAAHGSVLSLAIPIASVLVLPLFAVAKYRLAVTVPSAALKVDGHITLVGAGMAVITLVGLALTKAYGWAWADPSAALVVAALALAVGARTFIASERD</sequence>
<dbReference type="GO" id="GO:0008324">
    <property type="term" value="F:monoatomic cation transmembrane transporter activity"/>
    <property type="evidence" value="ECO:0007669"/>
    <property type="project" value="InterPro"/>
</dbReference>
<feature type="transmembrane region" description="Helical" evidence="11">
    <location>
        <begin position="38"/>
        <end position="60"/>
    </location>
</feature>
<evidence type="ECO:0000256" key="8">
    <source>
        <dbReference type="ARBA" id="ARBA00023018"/>
    </source>
</evidence>
<dbReference type="Pfam" id="PF01545">
    <property type="entry name" value="Cation_efflux"/>
    <property type="match status" value="1"/>
</dbReference>
<keyword evidence="6" id="KW-0862">Zinc</keyword>
<feature type="transmembrane region" description="Helical" evidence="11">
    <location>
        <begin position="106"/>
        <end position="129"/>
    </location>
</feature>
<feature type="transmembrane region" description="Helical" evidence="11">
    <location>
        <begin position="150"/>
        <end position="172"/>
    </location>
</feature>
<feature type="domain" description="Cation efflux protein transmembrane" evidence="12">
    <location>
        <begin position="15"/>
        <end position="195"/>
    </location>
</feature>
<evidence type="ECO:0000313" key="13">
    <source>
        <dbReference type="EMBL" id="BBH16821.1"/>
    </source>
</evidence>
<evidence type="ECO:0000256" key="2">
    <source>
        <dbReference type="ARBA" id="ARBA00004644"/>
    </source>
</evidence>
<dbReference type="PANTHER" id="PTHR31937">
    <property type="entry name" value="TRANSMEMBRANE PROTEIN 163"/>
    <property type="match status" value="1"/>
</dbReference>
<dbReference type="EMBL" id="AP019307">
    <property type="protein sequence ID" value="BBH16821.1"/>
    <property type="molecule type" value="Genomic_DNA"/>
</dbReference>
<organism evidence="13 14">
    <name type="scientific">Nocardioides baekrokdamisoli</name>
    <dbReference type="NCBI Taxonomy" id="1804624"/>
    <lineage>
        <taxon>Bacteria</taxon>
        <taxon>Bacillati</taxon>
        <taxon>Actinomycetota</taxon>
        <taxon>Actinomycetes</taxon>
        <taxon>Propionibacteriales</taxon>
        <taxon>Nocardioidaceae</taxon>
        <taxon>Nocardioides</taxon>
    </lineage>
</organism>
<dbReference type="InterPro" id="IPR058533">
    <property type="entry name" value="Cation_efflux_TM"/>
</dbReference>
<evidence type="ECO:0000256" key="5">
    <source>
        <dbReference type="ARBA" id="ARBA00022753"/>
    </source>
</evidence>
<keyword evidence="4 11" id="KW-0812">Transmembrane</keyword>
<evidence type="ECO:0000256" key="3">
    <source>
        <dbReference type="ARBA" id="ARBA00008731"/>
    </source>
</evidence>
<comment type="subcellular location">
    <subcellularLocation>
        <location evidence="2">Cytoplasmic vesicle</location>
        <location evidence="2">Secretory vesicle</location>
        <location evidence="2">Synaptic vesicle membrane</location>
        <topology evidence="2">Multi-pass membrane protein</topology>
    </subcellularLocation>
    <subcellularLocation>
        <location evidence="1">Early endosome membrane</location>
    </subcellularLocation>
</comment>
<proteinExistence type="inferred from homology"/>
<dbReference type="GO" id="GO:0031410">
    <property type="term" value="C:cytoplasmic vesicle"/>
    <property type="evidence" value="ECO:0007669"/>
    <property type="project" value="UniProtKB-KW"/>
</dbReference>
<dbReference type="Proteomes" id="UP000271573">
    <property type="component" value="Chromosome"/>
</dbReference>
<keyword evidence="14" id="KW-1185">Reference proteome</keyword>
<evidence type="ECO:0000256" key="7">
    <source>
        <dbReference type="ARBA" id="ARBA00022989"/>
    </source>
</evidence>
<dbReference type="InterPro" id="IPR026765">
    <property type="entry name" value="Tmem163"/>
</dbReference>
<evidence type="ECO:0000259" key="12">
    <source>
        <dbReference type="Pfam" id="PF01545"/>
    </source>
</evidence>
<dbReference type="KEGG" id="nbe:Back2_11080"/>
<dbReference type="PANTHER" id="PTHR31937:SF2">
    <property type="entry name" value="TRANSMEMBRANE PROTEIN 163"/>
    <property type="match status" value="1"/>
</dbReference>
<reference evidence="13 14" key="1">
    <citation type="submission" date="2018-11" db="EMBL/GenBank/DDBJ databases">
        <title>Complete genome sequence of Nocardioides baekrokdamisoli strain KCTC 39748.</title>
        <authorList>
            <person name="Kang S.W."/>
            <person name="Lee K.C."/>
            <person name="Kim K.K."/>
            <person name="Kim J.S."/>
            <person name="Kim D.S."/>
            <person name="Ko S.H."/>
            <person name="Yang S.H."/>
            <person name="Shin Y.K."/>
            <person name="Lee J.S."/>
        </authorList>
    </citation>
    <scope>NUCLEOTIDE SEQUENCE [LARGE SCALE GENOMIC DNA]</scope>
    <source>
        <strain evidence="13 14">KCTC 39748</strain>
    </source>
</reference>